<sequence length="22" mass="2534">MSNKRPSITRKPAEGPPRELLR</sequence>
<comment type="caution">
    <text evidence="2">The sequence shown here is derived from an EMBL/GenBank/DDBJ whole genome shotgun (WGS) entry which is preliminary data.</text>
</comment>
<accession>A0A699SG44</accession>
<protein>
    <submittedName>
        <fullName evidence="2">Uncharacterized protein</fullName>
    </submittedName>
</protein>
<dbReference type="EMBL" id="BKCJ011158358">
    <property type="protein sequence ID" value="GFC96118.1"/>
    <property type="molecule type" value="Genomic_DNA"/>
</dbReference>
<organism evidence="2">
    <name type="scientific">Tanacetum cinerariifolium</name>
    <name type="common">Dalmatian daisy</name>
    <name type="synonym">Chrysanthemum cinerariifolium</name>
    <dbReference type="NCBI Taxonomy" id="118510"/>
    <lineage>
        <taxon>Eukaryota</taxon>
        <taxon>Viridiplantae</taxon>
        <taxon>Streptophyta</taxon>
        <taxon>Embryophyta</taxon>
        <taxon>Tracheophyta</taxon>
        <taxon>Spermatophyta</taxon>
        <taxon>Magnoliopsida</taxon>
        <taxon>eudicotyledons</taxon>
        <taxon>Gunneridae</taxon>
        <taxon>Pentapetalae</taxon>
        <taxon>asterids</taxon>
        <taxon>campanulids</taxon>
        <taxon>Asterales</taxon>
        <taxon>Asteraceae</taxon>
        <taxon>Asteroideae</taxon>
        <taxon>Anthemideae</taxon>
        <taxon>Anthemidinae</taxon>
        <taxon>Tanacetum</taxon>
    </lineage>
</organism>
<name>A0A699SG44_TANCI</name>
<feature type="non-terminal residue" evidence="2">
    <location>
        <position position="22"/>
    </location>
</feature>
<gene>
    <name evidence="2" type="ORF">Tci_868088</name>
</gene>
<reference evidence="2" key="1">
    <citation type="journal article" date="2019" name="Sci. Rep.">
        <title>Draft genome of Tanacetum cinerariifolium, the natural source of mosquito coil.</title>
        <authorList>
            <person name="Yamashiro T."/>
            <person name="Shiraishi A."/>
            <person name="Satake H."/>
            <person name="Nakayama K."/>
        </authorList>
    </citation>
    <scope>NUCLEOTIDE SEQUENCE</scope>
</reference>
<evidence type="ECO:0000313" key="2">
    <source>
        <dbReference type="EMBL" id="GFC96118.1"/>
    </source>
</evidence>
<evidence type="ECO:0000256" key="1">
    <source>
        <dbReference type="SAM" id="MobiDB-lite"/>
    </source>
</evidence>
<proteinExistence type="predicted"/>
<dbReference type="AlphaFoldDB" id="A0A699SG44"/>
<feature type="region of interest" description="Disordered" evidence="1">
    <location>
        <begin position="1"/>
        <end position="22"/>
    </location>
</feature>
<feature type="compositionally biased region" description="Basic and acidic residues" evidence="1">
    <location>
        <begin position="11"/>
        <end position="22"/>
    </location>
</feature>